<sequence length="150" mass="16881">MKGRTAGRNHVAKADAMPSGVKAVEEWYRQQSLAWQQIISLNWPRALAEYERSYTCAEFMLQQAPCKCCAVKAYVRTVVEYALVLHKTNQQPLLAQLRVMSLHSLQPMLGMAHAVQLLKPLRDIQRAATAQVDHWIGLLLMADAKSGLTH</sequence>
<dbReference type="KEGG" id="cja:CJA_1280"/>
<dbReference type="OrthoDB" id="5706396at2"/>
<evidence type="ECO:0000313" key="2">
    <source>
        <dbReference type="Proteomes" id="UP000001036"/>
    </source>
</evidence>
<reference evidence="1 2" key="1">
    <citation type="journal article" date="2008" name="J. Bacteriol.">
        <title>Insights into plant cell wall degradation from the genome sequence of the soil bacterium Cellvibrio japonicus.</title>
        <authorList>
            <person name="Deboy R.T."/>
            <person name="Mongodin E.F."/>
            <person name="Fouts D.E."/>
            <person name="Tailford L.E."/>
            <person name="Khouri H."/>
            <person name="Emerson J.B."/>
            <person name="Mohamoud Y."/>
            <person name="Watkins K."/>
            <person name="Henrissat B."/>
            <person name="Gilbert H.J."/>
            <person name="Nelson K.E."/>
        </authorList>
    </citation>
    <scope>NUCLEOTIDE SEQUENCE [LARGE SCALE GENOMIC DNA]</scope>
    <source>
        <strain evidence="1 2">Ueda107</strain>
    </source>
</reference>
<dbReference type="eggNOG" id="ENOG5031V2C">
    <property type="taxonomic scope" value="Bacteria"/>
</dbReference>
<protein>
    <submittedName>
        <fullName evidence="1">Uncharacterized protein</fullName>
    </submittedName>
</protein>
<dbReference type="EMBL" id="CP000934">
    <property type="protein sequence ID" value="ACE85160.1"/>
    <property type="molecule type" value="Genomic_DNA"/>
</dbReference>
<organism evidence="1 2">
    <name type="scientific">Cellvibrio japonicus (strain Ueda107)</name>
    <name type="common">Pseudomonas fluorescens subsp. cellulosa</name>
    <dbReference type="NCBI Taxonomy" id="498211"/>
    <lineage>
        <taxon>Bacteria</taxon>
        <taxon>Pseudomonadati</taxon>
        <taxon>Pseudomonadota</taxon>
        <taxon>Gammaproteobacteria</taxon>
        <taxon>Cellvibrionales</taxon>
        <taxon>Cellvibrionaceae</taxon>
        <taxon>Cellvibrio</taxon>
    </lineage>
</organism>
<proteinExistence type="predicted"/>
<accession>B3PCG3</accession>
<dbReference type="AlphaFoldDB" id="B3PCG3"/>
<name>B3PCG3_CELJU</name>
<dbReference type="RefSeq" id="WP_012486917.1">
    <property type="nucleotide sequence ID" value="NC_010995.1"/>
</dbReference>
<gene>
    <name evidence="1" type="ordered locus">CJA_1280</name>
</gene>
<dbReference type="STRING" id="498211.CJA_1280"/>
<dbReference type="HOGENOM" id="CLU_1902928_0_0_6"/>
<dbReference type="Proteomes" id="UP000001036">
    <property type="component" value="Chromosome"/>
</dbReference>
<keyword evidence="2" id="KW-1185">Reference proteome</keyword>
<evidence type="ECO:0000313" key="1">
    <source>
        <dbReference type="EMBL" id="ACE85160.1"/>
    </source>
</evidence>